<dbReference type="RefSeq" id="WP_117490210.1">
    <property type="nucleotide sequence ID" value="NZ_QVIG01000001.1"/>
</dbReference>
<dbReference type="InterPro" id="IPR008928">
    <property type="entry name" value="6-hairpin_glycosidase_sf"/>
</dbReference>
<gene>
    <name evidence="3" type="ORF">DR950_33625</name>
</gene>
<dbReference type="InterPro" id="IPR012341">
    <property type="entry name" value="6hp_glycosidase-like_sf"/>
</dbReference>
<dbReference type="SUPFAM" id="SSF48208">
    <property type="entry name" value="Six-hairpin glycosidases"/>
    <property type="match status" value="1"/>
</dbReference>
<evidence type="ECO:0000259" key="2">
    <source>
        <dbReference type="Pfam" id="PF19291"/>
    </source>
</evidence>
<dbReference type="Pfam" id="PF00723">
    <property type="entry name" value="Glyco_hydro_15"/>
    <property type="match status" value="1"/>
</dbReference>
<feature type="domain" description="Trehalase-like N-terminal" evidence="2">
    <location>
        <begin position="5"/>
        <end position="163"/>
    </location>
</feature>
<accession>A0A373A1J7</accession>
<name>A0A373A1J7_9ACTN</name>
<comment type="caution">
    <text evidence="3">The sequence shown here is derived from an EMBL/GenBank/DDBJ whole genome shotgun (WGS) entry which is preliminary data.</text>
</comment>
<dbReference type="GO" id="GO:0005993">
    <property type="term" value="P:trehalose catabolic process"/>
    <property type="evidence" value="ECO:0007669"/>
    <property type="project" value="TreeGrafter"/>
</dbReference>
<dbReference type="AlphaFoldDB" id="A0A373A1J7"/>
<dbReference type="Gene3D" id="1.50.10.10">
    <property type="match status" value="1"/>
</dbReference>
<dbReference type="PANTHER" id="PTHR31616">
    <property type="entry name" value="TREHALASE"/>
    <property type="match status" value="1"/>
</dbReference>
<dbReference type="InterPro" id="IPR045582">
    <property type="entry name" value="Trehalase-like_N"/>
</dbReference>
<dbReference type="EMBL" id="QVIG01000001">
    <property type="protein sequence ID" value="RGD62026.1"/>
    <property type="molecule type" value="Genomic_DNA"/>
</dbReference>
<feature type="domain" description="GH15-like" evidence="1">
    <location>
        <begin position="226"/>
        <end position="595"/>
    </location>
</feature>
<evidence type="ECO:0000313" key="4">
    <source>
        <dbReference type="Proteomes" id="UP000263377"/>
    </source>
</evidence>
<dbReference type="Pfam" id="PF19291">
    <property type="entry name" value="TREH_N"/>
    <property type="match status" value="1"/>
</dbReference>
<dbReference type="PANTHER" id="PTHR31616:SF10">
    <property type="entry name" value="TREHALASE"/>
    <property type="match status" value="1"/>
</dbReference>
<evidence type="ECO:0000313" key="3">
    <source>
        <dbReference type="EMBL" id="RGD62026.1"/>
    </source>
</evidence>
<dbReference type="InterPro" id="IPR011613">
    <property type="entry name" value="GH15-like"/>
</dbReference>
<keyword evidence="3" id="KW-0378">Hydrolase</keyword>
<dbReference type="Proteomes" id="UP000263377">
    <property type="component" value="Unassembled WGS sequence"/>
</dbReference>
<evidence type="ECO:0000259" key="1">
    <source>
        <dbReference type="Pfam" id="PF00723"/>
    </source>
</evidence>
<dbReference type="GO" id="GO:0015927">
    <property type="term" value="F:trehalase activity"/>
    <property type="evidence" value="ECO:0007669"/>
    <property type="project" value="TreeGrafter"/>
</dbReference>
<protein>
    <submittedName>
        <fullName evidence="3">Glycoside hydrolase family 15 protein</fullName>
    </submittedName>
</protein>
<sequence>MHDPLIEEHAFLSNTRTAALTRPDGTMTWLCLPGFDSAAVFASLLGGAAAGFWRLGPARYTNTPPESRRRYVGDTLAVEQTWDTGSGVLEVVDLLPAPDATGYAPPTVVRIATCRSGTVRLASNFRPRPGYGSLTPALHEVNYGTPRLRVTAGSDTYWLDGPRHTVNLGGSASCDTPMKAGQSLVFALTWTSTGSQAPAPPADTTVLEETKRYWTRWASACTYDGPNRDAVLRSALTLKGLCDLGGAAVAAPTTSLPAPIGGVRNWDYRYTWPRDTAWMMQSLLALGYTDEPTAYRTWLTTHIDPDALQPLYGIDGGPVPAEEPQPHLPGYRDSEPVRVGNAAAEQHQLDVYGELADLLAQMDDAGIPPCPDADHLLLALALKAERLWEQPDDGMWESRGTPRRYVSSLVWAWVALDRAVRVLERHGGADRQTLLRLAASAEAIHTEVCARGYDQGRNTFTQYLDGHDLDASLLHIVRVGFLPPDDKRVIGTVEAIERELGAGGGMLLRYPTRTDAADNVDGLSGHEGAFVATALWMVEALALIGRHADAEDLFGRLLAVRSDLGLLAEQYDPAEHVHLGNYPQGLSHDGLIRAALAIHAASTTPAGELVLAAAQG</sequence>
<organism evidence="3 4">
    <name type="scientific">Kitasatospora xanthocidica</name>
    <dbReference type="NCBI Taxonomy" id="83382"/>
    <lineage>
        <taxon>Bacteria</taxon>
        <taxon>Bacillati</taxon>
        <taxon>Actinomycetota</taxon>
        <taxon>Actinomycetes</taxon>
        <taxon>Kitasatosporales</taxon>
        <taxon>Streptomycetaceae</taxon>
        <taxon>Kitasatospora</taxon>
    </lineage>
</organism>
<reference evidence="3 4" key="1">
    <citation type="submission" date="2018-08" db="EMBL/GenBank/DDBJ databases">
        <title>Diversity &amp; Physiological Properties of Lignin-Decomposing Actinobacteria from Soil.</title>
        <authorList>
            <person name="Roh S.G."/>
            <person name="Kim S.B."/>
        </authorList>
    </citation>
    <scope>NUCLEOTIDE SEQUENCE [LARGE SCALE GENOMIC DNA]</scope>
    <source>
        <strain evidence="3 4">MMS17-GH009</strain>
    </source>
</reference>
<keyword evidence="4" id="KW-1185">Reference proteome</keyword>
<proteinExistence type="predicted"/>